<reference evidence="2 3" key="1">
    <citation type="journal article" date="2021" name="Elife">
        <title>Chloroplast acquisition without the gene transfer in kleptoplastic sea slugs, Plakobranchus ocellatus.</title>
        <authorList>
            <person name="Maeda T."/>
            <person name="Takahashi S."/>
            <person name="Yoshida T."/>
            <person name="Shimamura S."/>
            <person name="Takaki Y."/>
            <person name="Nagai Y."/>
            <person name="Toyoda A."/>
            <person name="Suzuki Y."/>
            <person name="Arimoto A."/>
            <person name="Ishii H."/>
            <person name="Satoh N."/>
            <person name="Nishiyama T."/>
            <person name="Hasebe M."/>
            <person name="Maruyama T."/>
            <person name="Minagawa J."/>
            <person name="Obokata J."/>
            <person name="Shigenobu S."/>
        </authorList>
    </citation>
    <scope>NUCLEOTIDE SEQUENCE [LARGE SCALE GENOMIC DNA]</scope>
</reference>
<gene>
    <name evidence="2" type="ORF">PoB_007041200</name>
</gene>
<keyword evidence="3" id="KW-1185">Reference proteome</keyword>
<accession>A0AAV4DI38</accession>
<evidence type="ECO:0000313" key="2">
    <source>
        <dbReference type="EMBL" id="GFO43907.1"/>
    </source>
</evidence>
<feature type="region of interest" description="Disordered" evidence="1">
    <location>
        <begin position="1"/>
        <end position="23"/>
    </location>
</feature>
<comment type="caution">
    <text evidence="2">The sequence shown here is derived from an EMBL/GenBank/DDBJ whole genome shotgun (WGS) entry which is preliminary data.</text>
</comment>
<name>A0AAV4DI38_9GAST</name>
<dbReference type="EMBL" id="BLXT01007928">
    <property type="protein sequence ID" value="GFO43907.1"/>
    <property type="molecule type" value="Genomic_DNA"/>
</dbReference>
<proteinExistence type="predicted"/>
<protein>
    <submittedName>
        <fullName evidence="2">Uncharacterized protein</fullName>
    </submittedName>
</protein>
<evidence type="ECO:0000256" key="1">
    <source>
        <dbReference type="SAM" id="MobiDB-lite"/>
    </source>
</evidence>
<dbReference type="Proteomes" id="UP000735302">
    <property type="component" value="Unassembled WGS sequence"/>
</dbReference>
<dbReference type="AlphaFoldDB" id="A0AAV4DI38"/>
<evidence type="ECO:0000313" key="3">
    <source>
        <dbReference type="Proteomes" id="UP000735302"/>
    </source>
</evidence>
<sequence>MCCQSSKLRISHPPPPLQPGVNEQSDGLIREALCAVRAANSGFLIHHHHFYQVLASLVDCCCRPGEMRHCHAREEFISGPVRACMTPGEF</sequence>
<organism evidence="2 3">
    <name type="scientific">Plakobranchus ocellatus</name>
    <dbReference type="NCBI Taxonomy" id="259542"/>
    <lineage>
        <taxon>Eukaryota</taxon>
        <taxon>Metazoa</taxon>
        <taxon>Spiralia</taxon>
        <taxon>Lophotrochozoa</taxon>
        <taxon>Mollusca</taxon>
        <taxon>Gastropoda</taxon>
        <taxon>Heterobranchia</taxon>
        <taxon>Euthyneura</taxon>
        <taxon>Panpulmonata</taxon>
        <taxon>Sacoglossa</taxon>
        <taxon>Placobranchoidea</taxon>
        <taxon>Plakobranchidae</taxon>
        <taxon>Plakobranchus</taxon>
    </lineage>
</organism>